<evidence type="ECO:0000313" key="3">
    <source>
        <dbReference type="EMBL" id="PZD97538.1"/>
    </source>
</evidence>
<dbReference type="PROSITE" id="PS51257">
    <property type="entry name" value="PROKAR_LIPOPROTEIN"/>
    <property type="match status" value="1"/>
</dbReference>
<protein>
    <recommendedName>
        <fullName evidence="5">PepSY domain-containing protein</fullName>
    </recommendedName>
</protein>
<feature type="signal peptide" evidence="2">
    <location>
        <begin position="1"/>
        <end position="24"/>
    </location>
</feature>
<organism evidence="3 4">
    <name type="scientific">Paenibacillus sambharensis</name>
    <dbReference type="NCBI Taxonomy" id="1803190"/>
    <lineage>
        <taxon>Bacteria</taxon>
        <taxon>Bacillati</taxon>
        <taxon>Bacillota</taxon>
        <taxon>Bacilli</taxon>
        <taxon>Bacillales</taxon>
        <taxon>Paenibacillaceae</taxon>
        <taxon>Paenibacillus</taxon>
    </lineage>
</organism>
<evidence type="ECO:0000256" key="2">
    <source>
        <dbReference type="SAM" id="SignalP"/>
    </source>
</evidence>
<dbReference type="OrthoDB" id="1267107at2"/>
<evidence type="ECO:0000313" key="4">
    <source>
        <dbReference type="Proteomes" id="UP000249522"/>
    </source>
</evidence>
<gene>
    <name evidence="3" type="ORF">DNH61_01280</name>
</gene>
<reference evidence="3 4" key="1">
    <citation type="submission" date="2018-06" db="EMBL/GenBank/DDBJ databases">
        <title>Paenibacillus imtechensis sp. nov.</title>
        <authorList>
            <person name="Pinnaka A.K."/>
            <person name="Singh H."/>
            <person name="Kaur M."/>
        </authorList>
    </citation>
    <scope>NUCLEOTIDE SEQUENCE [LARGE SCALE GENOMIC DNA]</scope>
    <source>
        <strain evidence="3 4">SMB1</strain>
    </source>
</reference>
<keyword evidence="4" id="KW-1185">Reference proteome</keyword>
<keyword evidence="2" id="KW-0732">Signal</keyword>
<feature type="region of interest" description="Disordered" evidence="1">
    <location>
        <begin position="25"/>
        <end position="80"/>
    </location>
</feature>
<name>A0A2W1LBB7_9BACL</name>
<dbReference type="RefSeq" id="WP_111144899.1">
    <property type="nucleotide sequence ID" value="NZ_QKRB01000010.1"/>
</dbReference>
<dbReference type="AlphaFoldDB" id="A0A2W1LBB7"/>
<feature type="chain" id="PRO_5016043347" description="PepSY domain-containing protein" evidence="2">
    <location>
        <begin position="25"/>
        <end position="244"/>
    </location>
</feature>
<proteinExistence type="predicted"/>
<feature type="compositionally biased region" description="Low complexity" evidence="1">
    <location>
        <begin position="34"/>
        <end position="51"/>
    </location>
</feature>
<evidence type="ECO:0000256" key="1">
    <source>
        <dbReference type="SAM" id="MobiDB-lite"/>
    </source>
</evidence>
<dbReference type="Proteomes" id="UP000249522">
    <property type="component" value="Unassembled WGS sequence"/>
</dbReference>
<comment type="caution">
    <text evidence="3">The sequence shown here is derived from an EMBL/GenBank/DDBJ whole genome shotgun (WGS) entry which is preliminary data.</text>
</comment>
<evidence type="ECO:0008006" key="5">
    <source>
        <dbReference type="Google" id="ProtNLM"/>
    </source>
</evidence>
<sequence>MYKIHRSFLTAAMAAVLMVVTACANSSEPPPEPAKQNQNQNQNQEQQTPEEQTQEDQAPEVAEDKPQDQEEPVEGQPPTVKEAATTVIRALKAGNMETVAQWAHLEKGVRFSPYAYVDKETDVVLSQEELEGIMDDSKKRVWRTYAGRGDKIEMTYAEYHKEFVYDMDYMEKAEVAVNEVLGEGTTVNNLDEVYPPDNHDYVSYYIDGVNPEYEGMDWGSLRLVFEEIGSDYALVGIIHDEWTP</sequence>
<accession>A0A2W1LBB7</accession>
<dbReference type="EMBL" id="QKRB01000010">
    <property type="protein sequence ID" value="PZD97538.1"/>
    <property type="molecule type" value="Genomic_DNA"/>
</dbReference>